<sequence length="93" mass="10771">MTLNRASQWIVKQHQAVQQNSKALRNIVQLWLLESPEPYRPQLGQALMKKSAQNAPESRAPPPKKNLKRVKITSENEKLKEEKEKRPELNHAP</sequence>
<evidence type="ECO:0000313" key="2">
    <source>
        <dbReference type="EMBL" id="TGO33958.1"/>
    </source>
</evidence>
<accession>A0A4Z1GD22</accession>
<organism evidence="2 3">
    <name type="scientific">Botrytis hyacinthi</name>
    <dbReference type="NCBI Taxonomy" id="278943"/>
    <lineage>
        <taxon>Eukaryota</taxon>
        <taxon>Fungi</taxon>
        <taxon>Dikarya</taxon>
        <taxon>Ascomycota</taxon>
        <taxon>Pezizomycotina</taxon>
        <taxon>Leotiomycetes</taxon>
        <taxon>Helotiales</taxon>
        <taxon>Sclerotiniaceae</taxon>
        <taxon>Botrytis</taxon>
    </lineage>
</organism>
<dbReference type="EMBL" id="PQXK01000219">
    <property type="protein sequence ID" value="TGO33958.1"/>
    <property type="molecule type" value="Genomic_DNA"/>
</dbReference>
<proteinExistence type="predicted"/>
<keyword evidence="3" id="KW-1185">Reference proteome</keyword>
<evidence type="ECO:0000313" key="3">
    <source>
        <dbReference type="Proteomes" id="UP000297814"/>
    </source>
</evidence>
<protein>
    <submittedName>
        <fullName evidence="2">Uncharacterized protein</fullName>
    </submittedName>
</protein>
<gene>
    <name evidence="2" type="ORF">BHYA_0219g00150</name>
</gene>
<feature type="compositionally biased region" description="Basic and acidic residues" evidence="1">
    <location>
        <begin position="72"/>
        <end position="93"/>
    </location>
</feature>
<dbReference type="AlphaFoldDB" id="A0A4Z1GD22"/>
<dbReference type="Proteomes" id="UP000297814">
    <property type="component" value="Unassembled WGS sequence"/>
</dbReference>
<name>A0A4Z1GD22_9HELO</name>
<feature type="region of interest" description="Disordered" evidence="1">
    <location>
        <begin position="42"/>
        <end position="93"/>
    </location>
</feature>
<reference evidence="2 3" key="1">
    <citation type="submission" date="2017-12" db="EMBL/GenBank/DDBJ databases">
        <title>Comparative genomics of Botrytis spp.</title>
        <authorList>
            <person name="Valero-Jimenez C.A."/>
            <person name="Tapia P."/>
            <person name="Veloso J."/>
            <person name="Silva-Moreno E."/>
            <person name="Staats M."/>
            <person name="Valdes J.H."/>
            <person name="Van Kan J.A.L."/>
        </authorList>
    </citation>
    <scope>NUCLEOTIDE SEQUENCE [LARGE SCALE GENOMIC DNA]</scope>
    <source>
        <strain evidence="2 3">Bh0001</strain>
    </source>
</reference>
<comment type="caution">
    <text evidence="2">The sequence shown here is derived from an EMBL/GenBank/DDBJ whole genome shotgun (WGS) entry which is preliminary data.</text>
</comment>
<evidence type="ECO:0000256" key="1">
    <source>
        <dbReference type="SAM" id="MobiDB-lite"/>
    </source>
</evidence>